<keyword evidence="1" id="KW-0472">Membrane</keyword>
<keyword evidence="5" id="KW-1185">Reference proteome</keyword>
<dbReference type="Proteomes" id="UP000773614">
    <property type="component" value="Unassembled WGS sequence"/>
</dbReference>
<dbReference type="AlphaFoldDB" id="A0A964WUP3"/>
<dbReference type="EMBL" id="SPKJ01000070">
    <property type="protein sequence ID" value="MYZ49342.1"/>
    <property type="molecule type" value="Genomic_DNA"/>
</dbReference>
<feature type="transmembrane region" description="Helical" evidence="1">
    <location>
        <begin position="189"/>
        <end position="206"/>
    </location>
</feature>
<dbReference type="InterPro" id="IPR007621">
    <property type="entry name" value="TPM_dom"/>
</dbReference>
<dbReference type="OrthoDB" id="9810918at2"/>
<keyword evidence="1" id="KW-0812">Transmembrane</keyword>
<organism evidence="4 5">
    <name type="scientific">Propylenella binzhouense</name>
    <dbReference type="NCBI Taxonomy" id="2555902"/>
    <lineage>
        <taxon>Bacteria</taxon>
        <taxon>Pseudomonadati</taxon>
        <taxon>Pseudomonadota</taxon>
        <taxon>Alphaproteobacteria</taxon>
        <taxon>Hyphomicrobiales</taxon>
        <taxon>Propylenellaceae</taxon>
        <taxon>Propylenella</taxon>
    </lineage>
</organism>
<dbReference type="PANTHER" id="PTHR30373">
    <property type="entry name" value="UPF0603 PROTEIN YGCG"/>
    <property type="match status" value="1"/>
</dbReference>
<feature type="signal peptide" evidence="2">
    <location>
        <begin position="1"/>
        <end position="28"/>
    </location>
</feature>
<dbReference type="RefSeq" id="WP_161141682.1">
    <property type="nucleotide sequence ID" value="NZ_SPKJ01000070.1"/>
</dbReference>
<feature type="non-terminal residue" evidence="4">
    <location>
        <position position="253"/>
    </location>
</feature>
<dbReference type="PANTHER" id="PTHR30373:SF2">
    <property type="entry name" value="UPF0603 PROTEIN YGCG"/>
    <property type="match status" value="1"/>
</dbReference>
<accession>A0A964WUP3</accession>
<reference evidence="4" key="1">
    <citation type="submission" date="2019-03" db="EMBL/GenBank/DDBJ databases">
        <title>Afifella sp. nov., isolated from activated sludge.</title>
        <authorList>
            <person name="Li Q."/>
            <person name="Liu Y."/>
        </authorList>
    </citation>
    <scope>NUCLEOTIDE SEQUENCE</scope>
    <source>
        <strain evidence="4">L72</strain>
    </source>
</reference>
<keyword evidence="1" id="KW-1133">Transmembrane helix</keyword>
<evidence type="ECO:0000256" key="1">
    <source>
        <dbReference type="SAM" id="Phobius"/>
    </source>
</evidence>
<evidence type="ECO:0000256" key="2">
    <source>
        <dbReference type="SAM" id="SignalP"/>
    </source>
</evidence>
<evidence type="ECO:0000313" key="4">
    <source>
        <dbReference type="EMBL" id="MYZ49342.1"/>
    </source>
</evidence>
<comment type="caution">
    <text evidence="4">The sequence shown here is derived from an EMBL/GenBank/DDBJ whole genome shotgun (WGS) entry which is preliminary data.</text>
</comment>
<feature type="chain" id="PRO_5037420766" description="TPM domain-containing protein" evidence="2">
    <location>
        <begin position="29"/>
        <end position="253"/>
    </location>
</feature>
<dbReference type="Pfam" id="PF04536">
    <property type="entry name" value="TPM_phosphatase"/>
    <property type="match status" value="1"/>
</dbReference>
<feature type="domain" description="TPM" evidence="3">
    <location>
        <begin position="38"/>
        <end position="161"/>
    </location>
</feature>
<sequence length="253" mass="25747">MAATMRLPASLLAAVLVLVALLAGAASAQTFPALSGRVVDAAGLLSPDDEAALDQLLAAQEAKSGDQVVVATVPSLEGYPIEDYGVALGRKWGIGQKGRDNGVILLVAPNERAVRIEVGYGLEGDLTDAVSRLIIEGSILPRFRAGDFAGGIRRGVEDILAVLGGDAEAYKQRAVEAQQSADKPEAGDVVTTIFVIAMIVFWIVVANRMGRRGGRRGMIVPPIIGGWGGGRGGWGSGGGGWSGGGGSFGGGGA</sequence>
<keyword evidence="2" id="KW-0732">Signal</keyword>
<evidence type="ECO:0000313" key="5">
    <source>
        <dbReference type="Proteomes" id="UP000773614"/>
    </source>
</evidence>
<proteinExistence type="predicted"/>
<evidence type="ECO:0000259" key="3">
    <source>
        <dbReference type="Pfam" id="PF04536"/>
    </source>
</evidence>
<name>A0A964WUP3_9HYPH</name>
<gene>
    <name evidence="4" type="ORF">E4O86_16655</name>
</gene>
<dbReference type="Gene3D" id="3.10.310.50">
    <property type="match status" value="1"/>
</dbReference>
<protein>
    <recommendedName>
        <fullName evidence="3">TPM domain-containing protein</fullName>
    </recommendedName>
</protein>